<dbReference type="AlphaFoldDB" id="A0A9W6YJW4"/>
<dbReference type="Proteomes" id="UP001165083">
    <property type="component" value="Unassembled WGS sequence"/>
</dbReference>
<dbReference type="EMBL" id="BSXW01012517">
    <property type="protein sequence ID" value="GMF65933.1"/>
    <property type="molecule type" value="Genomic_DNA"/>
</dbReference>
<proteinExistence type="predicted"/>
<feature type="region of interest" description="Disordered" evidence="1">
    <location>
        <begin position="16"/>
        <end position="87"/>
    </location>
</feature>
<comment type="caution">
    <text evidence="2">The sequence shown here is derived from an EMBL/GenBank/DDBJ whole genome shotgun (WGS) entry which is preliminary data.</text>
</comment>
<evidence type="ECO:0000256" key="1">
    <source>
        <dbReference type="SAM" id="MobiDB-lite"/>
    </source>
</evidence>
<accession>A0A9W6YJW4</accession>
<name>A0A9W6YJW4_9STRA</name>
<evidence type="ECO:0000313" key="2">
    <source>
        <dbReference type="EMBL" id="GMF65933.1"/>
    </source>
</evidence>
<reference evidence="2" key="1">
    <citation type="submission" date="2023-04" db="EMBL/GenBank/DDBJ databases">
        <title>Phytophthora lilii NBRC 32176.</title>
        <authorList>
            <person name="Ichikawa N."/>
            <person name="Sato H."/>
            <person name="Tonouchi N."/>
        </authorList>
    </citation>
    <scope>NUCLEOTIDE SEQUENCE</scope>
    <source>
        <strain evidence="2">NBRC 32176</strain>
    </source>
</reference>
<protein>
    <submittedName>
        <fullName evidence="2">Unnamed protein product</fullName>
    </submittedName>
</protein>
<evidence type="ECO:0000313" key="3">
    <source>
        <dbReference type="Proteomes" id="UP001165083"/>
    </source>
</evidence>
<organism evidence="2 3">
    <name type="scientific">Phytophthora lilii</name>
    <dbReference type="NCBI Taxonomy" id="2077276"/>
    <lineage>
        <taxon>Eukaryota</taxon>
        <taxon>Sar</taxon>
        <taxon>Stramenopiles</taxon>
        <taxon>Oomycota</taxon>
        <taxon>Peronosporomycetes</taxon>
        <taxon>Peronosporales</taxon>
        <taxon>Peronosporaceae</taxon>
        <taxon>Phytophthora</taxon>
    </lineage>
</organism>
<feature type="compositionally biased region" description="Polar residues" evidence="1">
    <location>
        <begin position="77"/>
        <end position="87"/>
    </location>
</feature>
<sequence length="87" mass="9318">MQVSILFSVRAYIKSRKEKKAKSDANSNAQQDSNDDGDDVLSVEVIHIGHQEPNSVSKPSPGIPTSPARSPLVASKVLTTATKETTL</sequence>
<keyword evidence="3" id="KW-1185">Reference proteome</keyword>
<gene>
    <name evidence="2" type="ORF">Plil01_001851400</name>
</gene>